<dbReference type="Proteomes" id="UP000053477">
    <property type="component" value="Unassembled WGS sequence"/>
</dbReference>
<keyword evidence="2" id="KW-1185">Reference proteome</keyword>
<dbReference type="InParanoid" id="A0A0H2RKA5"/>
<dbReference type="AlphaFoldDB" id="A0A0H2RKA5"/>
<name>A0A0H2RKA5_9AGAM</name>
<sequence>MSLLSMFLSAAFFYPPRVCGKRLFSLKEVLAPGSFLILGTSFVFKAPPTKAPFRPHGRRCRQRVVTRRSQTNNGLRGHVQELKRRDYCDLKSFYERSKWRWYR</sequence>
<evidence type="ECO:0000313" key="2">
    <source>
        <dbReference type="Proteomes" id="UP000053477"/>
    </source>
</evidence>
<organism evidence="1 2">
    <name type="scientific">Schizopora paradoxa</name>
    <dbReference type="NCBI Taxonomy" id="27342"/>
    <lineage>
        <taxon>Eukaryota</taxon>
        <taxon>Fungi</taxon>
        <taxon>Dikarya</taxon>
        <taxon>Basidiomycota</taxon>
        <taxon>Agaricomycotina</taxon>
        <taxon>Agaricomycetes</taxon>
        <taxon>Hymenochaetales</taxon>
        <taxon>Schizoporaceae</taxon>
        <taxon>Schizopora</taxon>
    </lineage>
</organism>
<reference evidence="1 2" key="1">
    <citation type="submission" date="2015-04" db="EMBL/GenBank/DDBJ databases">
        <title>Complete genome sequence of Schizopora paradoxa KUC8140, a cosmopolitan wood degrader in East Asia.</title>
        <authorList>
            <consortium name="DOE Joint Genome Institute"/>
            <person name="Min B."/>
            <person name="Park H."/>
            <person name="Jang Y."/>
            <person name="Kim J.-J."/>
            <person name="Kim K.H."/>
            <person name="Pangilinan J."/>
            <person name="Lipzen A."/>
            <person name="Riley R."/>
            <person name="Grigoriev I.V."/>
            <person name="Spatafora J.W."/>
            <person name="Choi I.-G."/>
        </authorList>
    </citation>
    <scope>NUCLEOTIDE SEQUENCE [LARGE SCALE GENOMIC DNA]</scope>
    <source>
        <strain evidence="1 2">KUC8140</strain>
    </source>
</reference>
<evidence type="ECO:0000313" key="1">
    <source>
        <dbReference type="EMBL" id="KLO05236.1"/>
    </source>
</evidence>
<accession>A0A0H2RKA5</accession>
<protein>
    <submittedName>
        <fullName evidence="1">Uncharacterized protein</fullName>
    </submittedName>
</protein>
<gene>
    <name evidence="1" type="ORF">SCHPADRAFT_731919</name>
</gene>
<dbReference type="EMBL" id="KQ086340">
    <property type="protein sequence ID" value="KLO05236.1"/>
    <property type="molecule type" value="Genomic_DNA"/>
</dbReference>
<proteinExistence type="predicted"/>